<protein>
    <submittedName>
        <fullName evidence="3">Lancl1 protein</fullName>
    </submittedName>
</protein>
<dbReference type="AlphaFoldDB" id="A0A077ZC91"/>
<evidence type="ECO:0000313" key="4">
    <source>
        <dbReference type="Proteomes" id="UP000030665"/>
    </source>
</evidence>
<keyword evidence="2" id="KW-0479">Metal-binding</keyword>
<comment type="similarity">
    <text evidence="1">Belongs to the LanC-like protein family.</text>
</comment>
<evidence type="ECO:0000256" key="2">
    <source>
        <dbReference type="PIRSR" id="PIRSR607822-1"/>
    </source>
</evidence>
<dbReference type="PANTHER" id="PTHR12736">
    <property type="entry name" value="LANC-LIKE PROTEIN"/>
    <property type="match status" value="1"/>
</dbReference>
<dbReference type="GO" id="GO:0046872">
    <property type="term" value="F:metal ion binding"/>
    <property type="evidence" value="ECO:0007669"/>
    <property type="project" value="UniProtKB-KW"/>
</dbReference>
<dbReference type="InterPro" id="IPR007822">
    <property type="entry name" value="LANC-like"/>
</dbReference>
<name>A0A077ZC91_TRITR</name>
<keyword evidence="4" id="KW-1185">Reference proteome</keyword>
<proteinExistence type="inferred from homology"/>
<dbReference type="PANTHER" id="PTHR12736:SF7">
    <property type="entry name" value="LANC-LIKE PROTEIN 3"/>
    <property type="match status" value="1"/>
</dbReference>
<accession>A0A077ZC91</accession>
<keyword evidence="2" id="KW-0862">Zinc</keyword>
<dbReference type="SMART" id="SM01260">
    <property type="entry name" value="LANC_like"/>
    <property type="match status" value="1"/>
</dbReference>
<dbReference type="Pfam" id="PF05147">
    <property type="entry name" value="LANC_like"/>
    <property type="match status" value="1"/>
</dbReference>
<reference evidence="3" key="2">
    <citation type="submission" date="2014-03" db="EMBL/GenBank/DDBJ databases">
        <title>The whipworm genome and dual-species transcriptomics of an intimate host-pathogen interaction.</title>
        <authorList>
            <person name="Foth B.J."/>
            <person name="Tsai I.J."/>
            <person name="Reid A.J."/>
            <person name="Bancroft A.J."/>
            <person name="Nichol S."/>
            <person name="Tracey A."/>
            <person name="Holroyd N."/>
            <person name="Cotton J.A."/>
            <person name="Stanley E.J."/>
            <person name="Zarowiecki M."/>
            <person name="Liu J.Z."/>
            <person name="Huckvale T."/>
            <person name="Cooper P.J."/>
            <person name="Grencis R.K."/>
            <person name="Berriman M."/>
        </authorList>
    </citation>
    <scope>NUCLEOTIDE SEQUENCE [LARGE SCALE GENOMIC DNA]</scope>
</reference>
<evidence type="ECO:0000313" key="3">
    <source>
        <dbReference type="EMBL" id="CDW56210.1"/>
    </source>
</evidence>
<organism evidence="3 4">
    <name type="scientific">Trichuris trichiura</name>
    <name type="common">Whipworm</name>
    <name type="synonym">Trichocephalus trichiurus</name>
    <dbReference type="NCBI Taxonomy" id="36087"/>
    <lineage>
        <taxon>Eukaryota</taxon>
        <taxon>Metazoa</taxon>
        <taxon>Ecdysozoa</taxon>
        <taxon>Nematoda</taxon>
        <taxon>Enoplea</taxon>
        <taxon>Dorylaimia</taxon>
        <taxon>Trichinellida</taxon>
        <taxon>Trichuridae</taxon>
        <taxon>Trichuris</taxon>
    </lineage>
</organism>
<reference evidence="3" key="1">
    <citation type="submission" date="2014-01" db="EMBL/GenBank/DDBJ databases">
        <authorList>
            <person name="Aslett M."/>
        </authorList>
    </citation>
    <scope>NUCLEOTIDE SEQUENCE</scope>
</reference>
<sequence length="422" mass="47126">MVRYFTNPFPDCEHPEEASELDEKSRFMRKTAELKRTCVSRFPTTKSNCDGGLYVGVAGLGYSLWYAAQKSPFQAHKSEWLEDAKRLVSAHLKTITPPTARRDKVSFLLGNAGVELVSALLNGQSASKAFSANLSSQVDMVLNDNFLPAGADEMFVGRAGLLMTVLNGRKKLNVPVLPDDDVAKIIDRMILSGREYASSFKKMRPESNVPPLLYQYYRVHYLGAAHGLSGILQSLLSFPDILKQKAENERIVADCVDWMLTIQQSDGNFPSTLEETMPTSQSSPTEDEDELVHWCHGAPGTALMLARAYMVYKDDKYLQSLRRCGDLIWKKGLLRKGPGICHGVSGNAYVFLVLYQITGEAKYLYRAFSFAHFMDSIEFMQSARKPDSPYSLFEGLAGALCLFADLSDDPKKSEFPLFPIFI</sequence>
<dbReference type="EMBL" id="HG806019">
    <property type="protein sequence ID" value="CDW56210.1"/>
    <property type="molecule type" value="Genomic_DNA"/>
</dbReference>
<dbReference type="PRINTS" id="PR01951">
    <property type="entry name" value="LANCEUKARYTE"/>
</dbReference>
<evidence type="ECO:0000256" key="1">
    <source>
        <dbReference type="ARBA" id="ARBA00007179"/>
    </source>
</evidence>
<feature type="binding site" evidence="2">
    <location>
        <position position="342"/>
    </location>
    <ligand>
        <name>Zn(2+)</name>
        <dbReference type="ChEBI" id="CHEBI:29105"/>
    </ligand>
</feature>
<dbReference type="CDD" id="cd04794">
    <property type="entry name" value="euk_LANCL"/>
    <property type="match status" value="1"/>
</dbReference>
<dbReference type="GO" id="GO:0005975">
    <property type="term" value="P:carbohydrate metabolic process"/>
    <property type="evidence" value="ECO:0007669"/>
    <property type="project" value="InterPro"/>
</dbReference>
<gene>
    <name evidence="3" type="ORF">TTRE_0000448501</name>
</gene>
<dbReference type="OrthoDB" id="10257263at2759"/>
<dbReference type="Proteomes" id="UP000030665">
    <property type="component" value="Unassembled WGS sequence"/>
</dbReference>
<dbReference type="InterPro" id="IPR012341">
    <property type="entry name" value="6hp_glycosidase-like_sf"/>
</dbReference>
<dbReference type="InterPro" id="IPR020464">
    <property type="entry name" value="LanC-like_prot_euk"/>
</dbReference>
<dbReference type="GO" id="GO:0031179">
    <property type="term" value="P:peptide modification"/>
    <property type="evidence" value="ECO:0007669"/>
    <property type="project" value="InterPro"/>
</dbReference>
<feature type="binding site" evidence="2">
    <location>
        <position position="295"/>
    </location>
    <ligand>
        <name>Zn(2+)</name>
        <dbReference type="ChEBI" id="CHEBI:29105"/>
    </ligand>
</feature>
<feature type="binding site" evidence="2">
    <location>
        <position position="341"/>
    </location>
    <ligand>
        <name>Zn(2+)</name>
        <dbReference type="ChEBI" id="CHEBI:29105"/>
    </ligand>
</feature>
<dbReference type="Gene3D" id="1.50.10.10">
    <property type="match status" value="1"/>
</dbReference>
<dbReference type="PRINTS" id="PR01950">
    <property type="entry name" value="LANCSUPER"/>
</dbReference>
<dbReference type="GO" id="GO:0005886">
    <property type="term" value="C:plasma membrane"/>
    <property type="evidence" value="ECO:0007669"/>
    <property type="project" value="TreeGrafter"/>
</dbReference>
<dbReference type="SUPFAM" id="SSF158745">
    <property type="entry name" value="LanC-like"/>
    <property type="match status" value="1"/>
</dbReference>